<sequence length="621" mass="66946">MTEPDEFDQFYKDVRTRLLLLTYCLTGDLPSSRAAVRDAFVVAWHHWRKVSRVEDPEAWVREHACRHAVRRHTAKLWHREKNLDPDVKATLDALGRLSMTQRRVLLVTELTSSSLTAMAREVGLPRTEAERELQTATSTFSLHREVPSTEVRSVLEAVRSHVETNRWPRPTILRRAGATRRRTHTVIGVVATAAALVVAGTLVTDADGVRPTLAGERVEPTHAPEPGSTVVDLPEETMLGADSASRLVSTKGGWTVATTDDNSAGDGKAVACQQTRYAAPRNRPDAAVFRTFAPQQGQQAGKQQGKKPAPTLAQTAEAAHTERAAERSFDAAVGWFAACRDNRAQLVETYELSGVGDEAMLFTLNTRTDPDSDIVAAVARTGSYTTTTVSTSAAGDGPRPAAVAKLLGTGVNQLCELPEGGACTTDPKPTVTAPVPVAQVPGMLDEVDLPPAAGVDRPWVGTEPRKAMTNPAATHCDGTDFDSGGISNNVTRTFLVPEAKLPDEFGLTETVGTLPAGKAKAFVGDVRDKLGRCSKKQIGTRVTRLRTTQKGDTELTVWRVSTEVTDDRTMNFLMGIVRDGTAVAQVGFVPVKGVTIDQDAFVALTQRALDRLSEMPPPKSG</sequence>
<organism evidence="2 3">
    <name type="scientific">Nocardioides hankookensis</name>
    <dbReference type="NCBI Taxonomy" id="443157"/>
    <lineage>
        <taxon>Bacteria</taxon>
        <taxon>Bacillati</taxon>
        <taxon>Actinomycetota</taxon>
        <taxon>Actinomycetes</taxon>
        <taxon>Propionibacteriales</taxon>
        <taxon>Nocardioidaceae</taxon>
        <taxon>Nocardioides</taxon>
    </lineage>
</organism>
<evidence type="ECO:0000313" key="3">
    <source>
        <dbReference type="Proteomes" id="UP001596135"/>
    </source>
</evidence>
<comment type="caution">
    <text evidence="2">The sequence shown here is derived from an EMBL/GenBank/DDBJ whole genome shotgun (WGS) entry which is preliminary data.</text>
</comment>
<dbReference type="EMBL" id="JBHSRJ010000004">
    <property type="protein sequence ID" value="MFC6042868.1"/>
    <property type="molecule type" value="Genomic_DNA"/>
</dbReference>
<proteinExistence type="predicted"/>
<protein>
    <recommendedName>
        <fullName evidence="4">RNA polymerase sigma factor 70 region 4 type 2 domain-containing protein</fullName>
    </recommendedName>
</protein>
<dbReference type="Proteomes" id="UP001596135">
    <property type="component" value="Unassembled WGS sequence"/>
</dbReference>
<evidence type="ECO:0000313" key="2">
    <source>
        <dbReference type="EMBL" id="MFC6042868.1"/>
    </source>
</evidence>
<name>A0ABW1LGR2_9ACTN</name>
<dbReference type="RefSeq" id="WP_379152368.1">
    <property type="nucleotide sequence ID" value="NZ_JBHSRJ010000004.1"/>
</dbReference>
<dbReference type="InterPro" id="IPR013325">
    <property type="entry name" value="RNA_pol_sigma_r2"/>
</dbReference>
<dbReference type="SUPFAM" id="SSF88946">
    <property type="entry name" value="Sigma2 domain of RNA polymerase sigma factors"/>
    <property type="match status" value="1"/>
</dbReference>
<evidence type="ECO:0000256" key="1">
    <source>
        <dbReference type="SAM" id="MobiDB-lite"/>
    </source>
</evidence>
<accession>A0ABW1LGR2</accession>
<reference evidence="3" key="1">
    <citation type="journal article" date="2019" name="Int. J. Syst. Evol. Microbiol.">
        <title>The Global Catalogue of Microorganisms (GCM) 10K type strain sequencing project: providing services to taxonomists for standard genome sequencing and annotation.</title>
        <authorList>
            <consortium name="The Broad Institute Genomics Platform"/>
            <consortium name="The Broad Institute Genome Sequencing Center for Infectious Disease"/>
            <person name="Wu L."/>
            <person name="Ma J."/>
        </authorList>
    </citation>
    <scope>NUCLEOTIDE SEQUENCE [LARGE SCALE GENOMIC DNA]</scope>
    <source>
        <strain evidence="3">CCUG 54522</strain>
    </source>
</reference>
<evidence type="ECO:0008006" key="4">
    <source>
        <dbReference type="Google" id="ProtNLM"/>
    </source>
</evidence>
<keyword evidence="3" id="KW-1185">Reference proteome</keyword>
<gene>
    <name evidence="2" type="ORF">ACFPYL_07275</name>
</gene>
<feature type="region of interest" description="Disordered" evidence="1">
    <location>
        <begin position="294"/>
        <end position="315"/>
    </location>
</feature>